<evidence type="ECO:0000313" key="2">
    <source>
        <dbReference type="EMBL" id="WXB00056.1"/>
    </source>
</evidence>
<evidence type="ECO:0000313" key="3">
    <source>
        <dbReference type="Proteomes" id="UP001379533"/>
    </source>
</evidence>
<organism evidence="2 3">
    <name type="scientific">Pendulispora brunnea</name>
    <dbReference type="NCBI Taxonomy" id="2905690"/>
    <lineage>
        <taxon>Bacteria</taxon>
        <taxon>Pseudomonadati</taxon>
        <taxon>Myxococcota</taxon>
        <taxon>Myxococcia</taxon>
        <taxon>Myxococcales</taxon>
        <taxon>Sorangiineae</taxon>
        <taxon>Pendulisporaceae</taxon>
        <taxon>Pendulispora</taxon>
    </lineage>
</organism>
<dbReference type="RefSeq" id="WP_394850697.1">
    <property type="nucleotide sequence ID" value="NZ_CP089982.1"/>
</dbReference>
<sequence>MKTWNAVFVGCAVVGSLMVGCSSTSDEPPAAPKLSGTYQATSAGAITEITFYDSAHYFLWRSPCEQQEKCLESGSYAINDAQTELALTNVDTGETKRMPFHAMNVNRDANLTGLRAESVNTLGGPLVGDDAGPLVPNDGGSLVGDGGSLIELIKALIEAFTAGDQSFSNGDNGDGGSGNSNGGGNNGGGNNGGGNNGGGDDNGGKKTSQRVSLKYEGDCDFLRSCSTFSQNMPEGQVSWGCTGQGACSDSDPWVAAPTKSYCSKKTATLCNGSGKCVVANIRDTSVSRDWEGGNAVMSALGLSHGVTNRTAGSCSGYGGGNVTVTY</sequence>
<feature type="region of interest" description="Disordered" evidence="1">
    <location>
        <begin position="167"/>
        <end position="209"/>
    </location>
</feature>
<reference evidence="2 3" key="1">
    <citation type="submission" date="2021-12" db="EMBL/GenBank/DDBJ databases">
        <title>Discovery of the Pendulisporaceae a myxobacterial family with distinct sporulation behavior and unique specialized metabolism.</title>
        <authorList>
            <person name="Garcia R."/>
            <person name="Popoff A."/>
            <person name="Bader C.D."/>
            <person name="Loehr J."/>
            <person name="Walesch S."/>
            <person name="Walt C."/>
            <person name="Boldt J."/>
            <person name="Bunk B."/>
            <person name="Haeckl F.J.F.P.J."/>
            <person name="Gunesch A.P."/>
            <person name="Birkelbach J."/>
            <person name="Nuebel U."/>
            <person name="Pietschmann T."/>
            <person name="Bach T."/>
            <person name="Mueller R."/>
        </authorList>
    </citation>
    <scope>NUCLEOTIDE SEQUENCE [LARGE SCALE GENOMIC DNA]</scope>
    <source>
        <strain evidence="2 3">MSr12523</strain>
    </source>
</reference>
<dbReference type="PROSITE" id="PS51257">
    <property type="entry name" value="PROKAR_LIPOPROTEIN"/>
    <property type="match status" value="1"/>
</dbReference>
<proteinExistence type="predicted"/>
<dbReference type="EMBL" id="CP089982">
    <property type="protein sequence ID" value="WXB00056.1"/>
    <property type="molecule type" value="Genomic_DNA"/>
</dbReference>
<name>A0ABZ2KSN6_9BACT</name>
<evidence type="ECO:0008006" key="4">
    <source>
        <dbReference type="Google" id="ProtNLM"/>
    </source>
</evidence>
<dbReference type="Proteomes" id="UP001379533">
    <property type="component" value="Chromosome"/>
</dbReference>
<gene>
    <name evidence="2" type="ORF">LZC95_24970</name>
</gene>
<accession>A0ABZ2KSN6</accession>
<keyword evidence="3" id="KW-1185">Reference proteome</keyword>
<protein>
    <recommendedName>
        <fullName evidence="4">Lipoprotein</fullName>
    </recommendedName>
</protein>
<feature type="compositionally biased region" description="Gly residues" evidence="1">
    <location>
        <begin position="172"/>
        <end position="201"/>
    </location>
</feature>
<evidence type="ECO:0000256" key="1">
    <source>
        <dbReference type="SAM" id="MobiDB-lite"/>
    </source>
</evidence>